<dbReference type="SUPFAM" id="SSF51120">
    <property type="entry name" value="beta-Roll"/>
    <property type="match status" value="1"/>
</dbReference>
<dbReference type="Pfam" id="PF00353">
    <property type="entry name" value="HemolysinCabind"/>
    <property type="match status" value="1"/>
</dbReference>
<dbReference type="InterPro" id="IPR001343">
    <property type="entry name" value="Hemolysn_Ca-bd"/>
</dbReference>
<accession>A0A2W5MD51</accession>
<evidence type="ECO:0000256" key="1">
    <source>
        <dbReference type="ARBA" id="ARBA00004613"/>
    </source>
</evidence>
<comment type="caution">
    <text evidence="5">The sequence shown here is derived from an EMBL/GenBank/DDBJ whole genome shotgun (WGS) entry which is preliminary data.</text>
</comment>
<dbReference type="AlphaFoldDB" id="A0A2W5MD51"/>
<dbReference type="Proteomes" id="UP000249577">
    <property type="component" value="Unassembled WGS sequence"/>
</dbReference>
<dbReference type="InterPro" id="IPR050557">
    <property type="entry name" value="RTX_toxin/Mannuronan_C5-epim"/>
</dbReference>
<dbReference type="Gene3D" id="2.150.10.10">
    <property type="entry name" value="Serralysin-like metalloprotease, C-terminal"/>
    <property type="match status" value="1"/>
</dbReference>
<evidence type="ECO:0000256" key="4">
    <source>
        <dbReference type="SAM" id="SignalP"/>
    </source>
</evidence>
<feature type="compositionally biased region" description="Acidic residues" evidence="3">
    <location>
        <begin position="440"/>
        <end position="451"/>
    </location>
</feature>
<evidence type="ECO:0008006" key="7">
    <source>
        <dbReference type="Google" id="ProtNLM"/>
    </source>
</evidence>
<dbReference type="InterPro" id="IPR011049">
    <property type="entry name" value="Serralysin-like_metalloprot_C"/>
</dbReference>
<proteinExistence type="predicted"/>
<organism evidence="5 6">
    <name type="scientific">Ancylobacter novellus</name>
    <name type="common">Thiobacillus novellus</name>
    <dbReference type="NCBI Taxonomy" id="921"/>
    <lineage>
        <taxon>Bacteria</taxon>
        <taxon>Pseudomonadati</taxon>
        <taxon>Pseudomonadota</taxon>
        <taxon>Alphaproteobacteria</taxon>
        <taxon>Hyphomicrobiales</taxon>
        <taxon>Xanthobacteraceae</taxon>
        <taxon>Ancylobacter</taxon>
    </lineage>
</organism>
<evidence type="ECO:0000313" key="5">
    <source>
        <dbReference type="EMBL" id="PZQ17787.1"/>
    </source>
</evidence>
<dbReference type="PANTHER" id="PTHR38340:SF1">
    <property type="entry name" value="S-LAYER PROTEIN"/>
    <property type="match status" value="1"/>
</dbReference>
<dbReference type="PROSITE" id="PS00330">
    <property type="entry name" value="HEMOLYSIN_CALCIUM"/>
    <property type="match status" value="1"/>
</dbReference>
<evidence type="ECO:0000256" key="2">
    <source>
        <dbReference type="ARBA" id="ARBA00022525"/>
    </source>
</evidence>
<dbReference type="GO" id="GO:0005509">
    <property type="term" value="F:calcium ion binding"/>
    <property type="evidence" value="ECO:0007669"/>
    <property type="project" value="InterPro"/>
</dbReference>
<feature type="signal peptide" evidence="4">
    <location>
        <begin position="1"/>
        <end position="20"/>
    </location>
</feature>
<name>A0A2W5MD51_ANCNO</name>
<protein>
    <recommendedName>
        <fullName evidence="7">Hemolysin-type calcium-binding region</fullName>
    </recommendedName>
</protein>
<dbReference type="InterPro" id="IPR018511">
    <property type="entry name" value="Hemolysin-typ_Ca-bd_CS"/>
</dbReference>
<comment type="subcellular location">
    <subcellularLocation>
        <location evidence="1">Secreted</location>
    </subcellularLocation>
</comment>
<dbReference type="GO" id="GO:0005576">
    <property type="term" value="C:extracellular region"/>
    <property type="evidence" value="ECO:0007669"/>
    <property type="project" value="UniProtKB-SubCell"/>
</dbReference>
<gene>
    <name evidence="5" type="ORF">DI565_03345</name>
</gene>
<evidence type="ECO:0000313" key="6">
    <source>
        <dbReference type="Proteomes" id="UP000249577"/>
    </source>
</evidence>
<keyword evidence="4" id="KW-0732">Signal</keyword>
<evidence type="ECO:0000256" key="3">
    <source>
        <dbReference type="SAM" id="MobiDB-lite"/>
    </source>
</evidence>
<sequence length="554" mass="57202">MAWGGLFGLALTCVAVQGHAADFPTNPKALTKPEPATSDTYFDAIGTKDGFVLAWNRGSSSTFQTTILIQRFNADGSPIGKPASAEGPAFLEGLPQLVDLGGGKIGVVWKGPGASGPSIKGAVYDTGSGKVGASAPLLASGGASFMHDVARMKNGKVAMVTRQSPTFGVENTMLVIADASMKASGAPRLVESDKPAPFGAATFEQTVVAFGAGGVAVYRANDDQLKGVAFDGAGKLDKPFKINTTTMPALDLFGYARFTVKAAPLTGGGYVVTWPIYDPGQALNWNVHARVYDKAGNPVGKDFIVHRDTAGDQSQPEIAAFDKGFGIGWHNVATVGAVATQRIRFFDLEGKPLSDDLVTERFGLDGPSGILVPGLDSEITQLPNGDFVKFFAVGGALLGDRIPVPALGSRKKDDIAGKPSAEMVLAGAGADKATGGAGDDTIDGGDDDDAIDGGPGADEIVAGAGDDTLTGGRGPDVFVFGPRGGKDTVLDFESSDRIDVSAFHYNRKDDVLAAAAQSGKDLVITLVDQKGGGSAVVRLKKYKREDFSAANVIQ</sequence>
<reference evidence="5 6" key="1">
    <citation type="submission" date="2017-08" db="EMBL/GenBank/DDBJ databases">
        <title>Infants hospitalized years apart are colonized by the same room-sourced microbial strains.</title>
        <authorList>
            <person name="Brooks B."/>
            <person name="Olm M.R."/>
            <person name="Firek B.A."/>
            <person name="Baker R."/>
            <person name="Thomas B.C."/>
            <person name="Morowitz M.J."/>
            <person name="Banfield J.F."/>
        </authorList>
    </citation>
    <scope>NUCLEOTIDE SEQUENCE [LARGE SCALE GENOMIC DNA]</scope>
    <source>
        <strain evidence="5">S2_005_003_R2_43</strain>
    </source>
</reference>
<dbReference type="PRINTS" id="PR00313">
    <property type="entry name" value="CABNDNGRPT"/>
</dbReference>
<feature type="chain" id="PRO_5015908189" description="Hemolysin-type calcium-binding region" evidence="4">
    <location>
        <begin position="21"/>
        <end position="554"/>
    </location>
</feature>
<dbReference type="PANTHER" id="PTHR38340">
    <property type="entry name" value="S-LAYER PROTEIN"/>
    <property type="match status" value="1"/>
</dbReference>
<keyword evidence="2" id="KW-0964">Secreted</keyword>
<feature type="region of interest" description="Disordered" evidence="3">
    <location>
        <begin position="429"/>
        <end position="457"/>
    </location>
</feature>
<dbReference type="EMBL" id="QFPN01000002">
    <property type="protein sequence ID" value="PZQ17787.1"/>
    <property type="molecule type" value="Genomic_DNA"/>
</dbReference>